<dbReference type="Gene3D" id="3.40.50.2000">
    <property type="entry name" value="Glycogen Phosphorylase B"/>
    <property type="match status" value="2"/>
</dbReference>
<keyword evidence="4" id="KW-1185">Reference proteome</keyword>
<organism evidence="3 4">
    <name type="scientific">Dyella solisilvae</name>
    <dbReference type="NCBI Taxonomy" id="1920168"/>
    <lineage>
        <taxon>Bacteria</taxon>
        <taxon>Pseudomonadati</taxon>
        <taxon>Pseudomonadota</taxon>
        <taxon>Gammaproteobacteria</taxon>
        <taxon>Lysobacterales</taxon>
        <taxon>Rhodanobacteraceae</taxon>
        <taxon>Dyella</taxon>
    </lineage>
</organism>
<feature type="domain" description="Glycosyl transferase family 1" evidence="1">
    <location>
        <begin position="172"/>
        <end position="334"/>
    </location>
</feature>
<evidence type="ECO:0000313" key="4">
    <source>
        <dbReference type="Proteomes" id="UP000254711"/>
    </source>
</evidence>
<comment type="caution">
    <text evidence="3">The sequence shown here is derived from an EMBL/GenBank/DDBJ whole genome shotgun (WGS) entry which is preliminary data.</text>
</comment>
<dbReference type="AlphaFoldDB" id="A0A370KBE9"/>
<reference evidence="3 4" key="1">
    <citation type="submission" date="2018-07" db="EMBL/GenBank/DDBJ databases">
        <title>Dyella solisilvae sp. nov., isolated from the pine and broad-leaved mixed forest soil.</title>
        <authorList>
            <person name="Gao Z."/>
            <person name="Qiu L."/>
        </authorList>
    </citation>
    <scope>NUCLEOTIDE SEQUENCE [LARGE SCALE GENOMIC DNA]</scope>
    <source>
        <strain evidence="3 4">DHG54</strain>
    </source>
</reference>
<gene>
    <name evidence="3" type="ORF">DVT68_03520</name>
</gene>
<dbReference type="RefSeq" id="WP_114823641.1">
    <property type="nucleotide sequence ID" value="NZ_QQSY01000001.1"/>
</dbReference>
<dbReference type="GO" id="GO:1901135">
    <property type="term" value="P:carbohydrate derivative metabolic process"/>
    <property type="evidence" value="ECO:0007669"/>
    <property type="project" value="UniProtKB-ARBA"/>
</dbReference>
<proteinExistence type="predicted"/>
<dbReference type="PANTHER" id="PTHR12526">
    <property type="entry name" value="GLYCOSYLTRANSFERASE"/>
    <property type="match status" value="1"/>
</dbReference>
<dbReference type="InterPro" id="IPR001296">
    <property type="entry name" value="Glyco_trans_1"/>
</dbReference>
<accession>A0A370KBE9</accession>
<dbReference type="Pfam" id="PF13439">
    <property type="entry name" value="Glyco_transf_4"/>
    <property type="match status" value="1"/>
</dbReference>
<name>A0A370KBE9_9GAMM</name>
<dbReference type="GO" id="GO:0016757">
    <property type="term" value="F:glycosyltransferase activity"/>
    <property type="evidence" value="ECO:0007669"/>
    <property type="project" value="InterPro"/>
</dbReference>
<sequence length="370" mass="40820">MKLLFVGTNPENTGAATHFVALAKAMAEAGHQVSGIVPRKGLIGEGFEAAGLPVRYSIFRNAFDVRGYAAVLGEISRQSPDWLVGNFGKEYWPLIACGRLTNTPVALFRHRNPRMSKLSEYGVPRLAQRFIAVSEYARGAYLRWGVPSEHVWISYNPVDTVQYQPDPQRRAQVRREFGIGEDDIVLGYVGRMHGGKGVFQLMQAANQAMAREPRLHVLWVGDGHEEGRLHEIAARSGFEDRHHFTGWVADTSRFHPAFTFLAFPSIEPETFGRVSIEAAACGVPVLGSDIGGVPETMLDGVTGFLIEPGNVPAWRDRILDMCDEPRCRAMGLAARSYVIENFGNAAVAKDFERLLRFGAIPVHHLGHAAT</sequence>
<dbReference type="OrthoDB" id="5290958at2"/>
<dbReference type="SUPFAM" id="SSF53756">
    <property type="entry name" value="UDP-Glycosyltransferase/glycogen phosphorylase"/>
    <property type="match status" value="1"/>
</dbReference>
<dbReference type="EMBL" id="QQSY01000001">
    <property type="protein sequence ID" value="RDI99909.1"/>
    <property type="molecule type" value="Genomic_DNA"/>
</dbReference>
<dbReference type="Pfam" id="PF00534">
    <property type="entry name" value="Glycos_transf_1"/>
    <property type="match status" value="1"/>
</dbReference>
<feature type="domain" description="Glycosyltransferase subfamily 4-like N-terminal" evidence="2">
    <location>
        <begin position="14"/>
        <end position="160"/>
    </location>
</feature>
<evidence type="ECO:0000313" key="3">
    <source>
        <dbReference type="EMBL" id="RDI99909.1"/>
    </source>
</evidence>
<dbReference type="Proteomes" id="UP000254711">
    <property type="component" value="Unassembled WGS sequence"/>
</dbReference>
<evidence type="ECO:0000259" key="1">
    <source>
        <dbReference type="Pfam" id="PF00534"/>
    </source>
</evidence>
<dbReference type="CDD" id="cd03801">
    <property type="entry name" value="GT4_PimA-like"/>
    <property type="match status" value="1"/>
</dbReference>
<evidence type="ECO:0000259" key="2">
    <source>
        <dbReference type="Pfam" id="PF13439"/>
    </source>
</evidence>
<keyword evidence="3" id="KW-0808">Transferase</keyword>
<protein>
    <submittedName>
        <fullName evidence="3">Glycosyltransferase family 1 protein</fullName>
    </submittedName>
</protein>
<dbReference type="InterPro" id="IPR028098">
    <property type="entry name" value="Glyco_trans_4-like_N"/>
</dbReference>